<gene>
    <name evidence="1" type="ORF">BGX16_1056</name>
</gene>
<evidence type="ECO:0000313" key="1">
    <source>
        <dbReference type="EMBL" id="PJJ41100.1"/>
    </source>
</evidence>
<dbReference type="RefSeq" id="WP_100425105.1">
    <property type="nucleotide sequence ID" value="NZ_PGEX01000001.1"/>
</dbReference>
<protein>
    <submittedName>
        <fullName evidence="1">Uncharacterized protein</fullName>
    </submittedName>
</protein>
<proteinExistence type="predicted"/>
<dbReference type="AlphaFoldDB" id="A0A2M9A5W0"/>
<dbReference type="EMBL" id="PGEX01000001">
    <property type="protein sequence ID" value="PJJ41100.1"/>
    <property type="molecule type" value="Genomic_DNA"/>
</dbReference>
<comment type="caution">
    <text evidence="1">The sequence shown here is derived from an EMBL/GenBank/DDBJ whole genome shotgun (WGS) entry which is preliminary data.</text>
</comment>
<sequence length="186" mass="21366">MIHMRPFNSFEKKNIEYLVNHNIPFTQVQITATGLKKAILDATAPMRAYFKENNVHDYAIQQKGQENKVSKPTFIHTRSKVIKTTTSLYRPETKDGDPRLWIYGLKEATEANDIHAIIAFSPNELHVVNLSKEDIRCCCETDVVNPLRDLILSISDVADTISRELLGKLMKYRNEWIIAPADIFFT</sequence>
<accession>A0A2M9A5W0</accession>
<name>A0A2M9A5W0_9BACT</name>
<dbReference type="Proteomes" id="UP000231134">
    <property type="component" value="Unassembled WGS sequence"/>
</dbReference>
<evidence type="ECO:0000313" key="2">
    <source>
        <dbReference type="Proteomes" id="UP000231134"/>
    </source>
</evidence>
<reference evidence="1 2" key="1">
    <citation type="submission" date="2017-11" db="EMBL/GenBank/DDBJ databases">
        <title>Animal gut microbial communities from fecal samples from Wisconsin, USA.</title>
        <authorList>
            <person name="Neumann A."/>
        </authorList>
    </citation>
    <scope>NUCLEOTIDE SEQUENCE [LARGE SCALE GENOMIC DNA]</scope>
    <source>
        <strain evidence="1 2">UWS3</strain>
    </source>
</reference>
<organism evidence="1 2">
    <name type="scientific">Hallerella succinigenes</name>
    <dbReference type="NCBI Taxonomy" id="1896222"/>
    <lineage>
        <taxon>Bacteria</taxon>
        <taxon>Pseudomonadati</taxon>
        <taxon>Fibrobacterota</taxon>
        <taxon>Fibrobacteria</taxon>
        <taxon>Fibrobacterales</taxon>
        <taxon>Fibrobacteraceae</taxon>
        <taxon>Hallerella</taxon>
    </lineage>
</organism>
<dbReference type="OrthoDB" id="9204522at2"/>
<keyword evidence="2" id="KW-1185">Reference proteome</keyword>